<comment type="subcellular location">
    <subcellularLocation>
        <location evidence="1">Membrane</location>
    </subcellularLocation>
</comment>
<evidence type="ECO:0000259" key="17">
    <source>
        <dbReference type="PROSITE" id="PS50011"/>
    </source>
</evidence>
<comment type="catalytic activity">
    <reaction evidence="11">
        <text>L-threonyl-[protein] + ATP = O-phospho-L-threonyl-[protein] + ADP + H(+)</text>
        <dbReference type="Rhea" id="RHEA:46608"/>
        <dbReference type="Rhea" id="RHEA-COMP:11060"/>
        <dbReference type="Rhea" id="RHEA-COMP:11605"/>
        <dbReference type="ChEBI" id="CHEBI:15378"/>
        <dbReference type="ChEBI" id="CHEBI:30013"/>
        <dbReference type="ChEBI" id="CHEBI:30616"/>
        <dbReference type="ChEBI" id="CHEBI:61977"/>
        <dbReference type="ChEBI" id="CHEBI:456216"/>
        <dbReference type="EC" id="2.7.11.1"/>
    </reaction>
</comment>
<comment type="catalytic activity">
    <reaction evidence="12">
        <text>L-seryl-[protein] + ATP = O-phospho-L-seryl-[protein] + ADP + H(+)</text>
        <dbReference type="Rhea" id="RHEA:17989"/>
        <dbReference type="Rhea" id="RHEA-COMP:9863"/>
        <dbReference type="Rhea" id="RHEA-COMP:11604"/>
        <dbReference type="ChEBI" id="CHEBI:15378"/>
        <dbReference type="ChEBI" id="CHEBI:29999"/>
        <dbReference type="ChEBI" id="CHEBI:30616"/>
        <dbReference type="ChEBI" id="CHEBI:83421"/>
        <dbReference type="ChEBI" id="CHEBI:456216"/>
        <dbReference type="EC" id="2.7.11.1"/>
    </reaction>
</comment>
<evidence type="ECO:0000313" key="19">
    <source>
        <dbReference type="Proteomes" id="UP000011083"/>
    </source>
</evidence>
<dbReference type="Proteomes" id="UP000011083">
    <property type="component" value="Unassembled WGS sequence"/>
</dbReference>
<name>L8H5D1_ACACF</name>
<accession>L8H5D1</accession>
<evidence type="ECO:0000256" key="6">
    <source>
        <dbReference type="ARBA" id="ARBA00022777"/>
    </source>
</evidence>
<feature type="domain" description="SH2" evidence="16">
    <location>
        <begin position="445"/>
        <end position="524"/>
    </location>
</feature>
<keyword evidence="4" id="KW-0808">Transferase</keyword>
<dbReference type="InterPro" id="IPR017441">
    <property type="entry name" value="Protein_kinase_ATP_BS"/>
</dbReference>
<keyword evidence="8" id="KW-0472">Membrane</keyword>
<evidence type="ECO:0000256" key="7">
    <source>
        <dbReference type="ARBA" id="ARBA00022840"/>
    </source>
</evidence>
<dbReference type="PROSITE" id="PS50001">
    <property type="entry name" value="SH2"/>
    <property type="match status" value="1"/>
</dbReference>
<gene>
    <name evidence="18" type="ORF">ACA1_112160</name>
</gene>
<dbReference type="PANTHER" id="PTHR44329:SF53">
    <property type="entry name" value="DUAL SPECIFICITY PROTEIN KINASE SHKD"/>
    <property type="match status" value="1"/>
</dbReference>
<evidence type="ECO:0000256" key="12">
    <source>
        <dbReference type="ARBA" id="ARBA00048679"/>
    </source>
</evidence>
<dbReference type="PRINTS" id="PR00109">
    <property type="entry name" value="TYRKINASE"/>
</dbReference>
<evidence type="ECO:0000256" key="8">
    <source>
        <dbReference type="ARBA" id="ARBA00023136"/>
    </source>
</evidence>
<keyword evidence="9" id="KW-0829">Tyrosine-protein kinase</keyword>
<feature type="domain" description="Protein kinase" evidence="17">
    <location>
        <begin position="33"/>
        <end position="293"/>
    </location>
</feature>
<dbReference type="SMART" id="SM00252">
    <property type="entry name" value="SH2"/>
    <property type="match status" value="1"/>
</dbReference>
<keyword evidence="6 18" id="KW-0418">Kinase</keyword>
<dbReference type="PANTHER" id="PTHR44329">
    <property type="entry name" value="SERINE/THREONINE-PROTEIN KINASE TNNI3K-RELATED"/>
    <property type="match status" value="1"/>
</dbReference>
<dbReference type="PRINTS" id="PR00401">
    <property type="entry name" value="SH2DOMAIN"/>
</dbReference>
<evidence type="ECO:0000256" key="3">
    <source>
        <dbReference type="ARBA" id="ARBA00022527"/>
    </source>
</evidence>
<evidence type="ECO:0000256" key="10">
    <source>
        <dbReference type="ARBA" id="ARBA00025089"/>
    </source>
</evidence>
<dbReference type="SMART" id="SM00220">
    <property type="entry name" value="S_TKc"/>
    <property type="match status" value="1"/>
</dbReference>
<dbReference type="InterPro" id="IPR008271">
    <property type="entry name" value="Ser/Thr_kinase_AS"/>
</dbReference>
<dbReference type="GO" id="GO:0004713">
    <property type="term" value="F:protein tyrosine kinase activity"/>
    <property type="evidence" value="ECO:0007669"/>
    <property type="project" value="UniProtKB-KW"/>
</dbReference>
<dbReference type="EMBL" id="KB007926">
    <property type="protein sequence ID" value="ELR19943.1"/>
    <property type="molecule type" value="Genomic_DNA"/>
</dbReference>
<comment type="function">
    <text evidence="10">Required for proper chemotaxis and phagocytosis; proper spatiotemporal control of F-actin levels in chemotaxing cells. Negative regulator of the PI3K (phosphatidylinositol 3 kinase) pathway. Predominantly phosphorylates serines and threonines and tyrosines at a lower level.</text>
</comment>
<dbReference type="InterPro" id="IPR011009">
    <property type="entry name" value="Kinase-like_dom_sf"/>
</dbReference>
<dbReference type="OMA" id="AWFHGDI"/>
<dbReference type="OrthoDB" id="774951at2759"/>
<dbReference type="GO" id="GO:0004674">
    <property type="term" value="F:protein serine/threonine kinase activity"/>
    <property type="evidence" value="ECO:0007669"/>
    <property type="project" value="UniProtKB-KW"/>
</dbReference>
<dbReference type="Gene3D" id="1.10.510.10">
    <property type="entry name" value="Transferase(Phosphotransferase) domain 1"/>
    <property type="match status" value="1"/>
</dbReference>
<dbReference type="RefSeq" id="XP_004342052.1">
    <property type="nucleotide sequence ID" value="XM_004342003.1"/>
</dbReference>
<dbReference type="InterPro" id="IPR000980">
    <property type="entry name" value="SH2"/>
</dbReference>
<dbReference type="STRING" id="1257118.L8H5D1"/>
<dbReference type="EC" id="2.7.11.1" evidence="2"/>
<dbReference type="PROSITE" id="PS00108">
    <property type="entry name" value="PROTEIN_KINASE_ST"/>
    <property type="match status" value="1"/>
</dbReference>
<evidence type="ECO:0000256" key="1">
    <source>
        <dbReference type="ARBA" id="ARBA00004370"/>
    </source>
</evidence>
<keyword evidence="3" id="KW-0723">Serine/threonine-protein kinase</keyword>
<evidence type="ECO:0000256" key="11">
    <source>
        <dbReference type="ARBA" id="ARBA00047899"/>
    </source>
</evidence>
<dbReference type="FunFam" id="1.10.510.10:FF:000476">
    <property type="entry name" value="PAS domain-containing protein tyrosine kinase family protein"/>
    <property type="match status" value="1"/>
</dbReference>
<dbReference type="GeneID" id="14920780"/>
<dbReference type="InterPro" id="IPR051681">
    <property type="entry name" value="Ser/Thr_Kinases-Pseudokinases"/>
</dbReference>
<dbReference type="SUPFAM" id="SSF55550">
    <property type="entry name" value="SH2 domain"/>
    <property type="match status" value="1"/>
</dbReference>
<evidence type="ECO:0000256" key="9">
    <source>
        <dbReference type="ARBA" id="ARBA00023137"/>
    </source>
</evidence>
<proteinExistence type="predicted"/>
<dbReference type="SUPFAM" id="SSF56112">
    <property type="entry name" value="Protein kinase-like (PK-like)"/>
    <property type="match status" value="1"/>
</dbReference>
<sequence length="567" mass="64291">MRAQQPPGLQPRRPSAPTGQKLFHGPEIDDNEVKFSTKLGTGCFGTVWKGSCFQKEVAVKIPVVQNLNREQLAAFRKEVEIMSTNHHPNIILFMGACTVPGKFKIVTELMDTDLETLLHSDVSLSLYERMKMAKDAALGMNWLHHSTPTIIHRDLKTANLLIEKTANLYRVKLCDFGLSEIKPKERAWLQDPKNGAKGTPLFMPPEVMMGQPFDEKSDVYSFGIVLWEILTRKEPFAHYDDYDEFTEAVCDRHERPPIPDNCPPSLRRLMEACWHPDPRKRPNFEDVNNHLDIILIHAAIYDEQGRRFWQENFIRMEEAEWDHFVETFYKFLRIDRPEDDVTPDEVSPYLLVGTGGNLSASGEFEINAGDASQKFAEDHVPANEILNLRCLKTLLVNHDNKSGDKKGYVNVERFGNILNWFGPLIKKKDRTPFLDAIREILQEAWFHGDIETGEAQRRLNGQGAGCFLVRFSTNPSHPGCFTISKVSANGKVAHIRISHSAEGFSVNDEHTYPSLPELVEKLSKALDLRFPCPGSQYSQLFSAGGSVDLGGYVRYTGDDDYARGGRK</sequence>
<dbReference type="Gene3D" id="3.30.505.10">
    <property type="entry name" value="SH2 domain"/>
    <property type="match status" value="1"/>
</dbReference>
<evidence type="ECO:0000259" key="16">
    <source>
        <dbReference type="PROSITE" id="PS50001"/>
    </source>
</evidence>
<evidence type="ECO:0000256" key="4">
    <source>
        <dbReference type="ARBA" id="ARBA00022679"/>
    </source>
</evidence>
<dbReference type="GO" id="GO:0016020">
    <property type="term" value="C:membrane"/>
    <property type="evidence" value="ECO:0007669"/>
    <property type="project" value="UniProtKB-SubCell"/>
</dbReference>
<dbReference type="PROSITE" id="PS50011">
    <property type="entry name" value="PROTEIN_KINASE_DOM"/>
    <property type="match status" value="1"/>
</dbReference>
<feature type="region of interest" description="Disordered" evidence="15">
    <location>
        <begin position="1"/>
        <end position="20"/>
    </location>
</feature>
<dbReference type="VEuPathDB" id="AmoebaDB:ACA1_112160"/>
<evidence type="ECO:0000256" key="13">
    <source>
        <dbReference type="PROSITE-ProRule" id="PRU00191"/>
    </source>
</evidence>
<dbReference type="KEGG" id="acan:ACA1_112160"/>
<dbReference type="InterPro" id="IPR036860">
    <property type="entry name" value="SH2_dom_sf"/>
</dbReference>
<organism evidence="18 19">
    <name type="scientific">Acanthamoeba castellanii (strain ATCC 30010 / Neff)</name>
    <dbReference type="NCBI Taxonomy" id="1257118"/>
    <lineage>
        <taxon>Eukaryota</taxon>
        <taxon>Amoebozoa</taxon>
        <taxon>Discosea</taxon>
        <taxon>Longamoebia</taxon>
        <taxon>Centramoebida</taxon>
        <taxon>Acanthamoebidae</taxon>
        <taxon>Acanthamoeba</taxon>
    </lineage>
</organism>
<dbReference type="Pfam" id="PF07714">
    <property type="entry name" value="PK_Tyr_Ser-Thr"/>
    <property type="match status" value="1"/>
</dbReference>
<protein>
    <recommendedName>
        <fullName evidence="2">non-specific serine/threonine protein kinase</fullName>
        <ecNumber evidence="2">2.7.11.1</ecNumber>
    </recommendedName>
</protein>
<dbReference type="GO" id="GO:0005524">
    <property type="term" value="F:ATP binding"/>
    <property type="evidence" value="ECO:0007669"/>
    <property type="project" value="UniProtKB-UniRule"/>
</dbReference>
<evidence type="ECO:0000256" key="5">
    <source>
        <dbReference type="ARBA" id="ARBA00022741"/>
    </source>
</evidence>
<dbReference type="Gene3D" id="3.30.200.20">
    <property type="entry name" value="Phosphorylase Kinase, domain 1"/>
    <property type="match status" value="1"/>
</dbReference>
<dbReference type="InterPro" id="IPR001245">
    <property type="entry name" value="Ser-Thr/Tyr_kinase_cat_dom"/>
</dbReference>
<evidence type="ECO:0000256" key="15">
    <source>
        <dbReference type="SAM" id="MobiDB-lite"/>
    </source>
</evidence>
<keyword evidence="13" id="KW-0727">SH2 domain</keyword>
<dbReference type="AlphaFoldDB" id="L8H5D1"/>
<evidence type="ECO:0000256" key="14">
    <source>
        <dbReference type="PROSITE-ProRule" id="PRU10141"/>
    </source>
</evidence>
<feature type="binding site" evidence="14">
    <location>
        <position position="60"/>
    </location>
    <ligand>
        <name>ATP</name>
        <dbReference type="ChEBI" id="CHEBI:30616"/>
    </ligand>
</feature>
<dbReference type="InterPro" id="IPR000719">
    <property type="entry name" value="Prot_kinase_dom"/>
</dbReference>
<dbReference type="PROSITE" id="PS00107">
    <property type="entry name" value="PROTEIN_KINASE_ATP"/>
    <property type="match status" value="1"/>
</dbReference>
<keyword evidence="19" id="KW-1185">Reference proteome</keyword>
<dbReference type="Pfam" id="PF00017">
    <property type="entry name" value="SH2"/>
    <property type="match status" value="1"/>
</dbReference>
<evidence type="ECO:0000256" key="2">
    <source>
        <dbReference type="ARBA" id="ARBA00012513"/>
    </source>
</evidence>
<reference evidence="18 19" key="1">
    <citation type="journal article" date="2013" name="Genome Biol.">
        <title>Genome of Acanthamoeba castellanii highlights extensive lateral gene transfer and early evolution of tyrosine kinase signaling.</title>
        <authorList>
            <person name="Clarke M."/>
            <person name="Lohan A.J."/>
            <person name="Liu B."/>
            <person name="Lagkouvardos I."/>
            <person name="Roy S."/>
            <person name="Zafar N."/>
            <person name="Bertelli C."/>
            <person name="Schilde C."/>
            <person name="Kianianmomeni A."/>
            <person name="Burglin T.R."/>
            <person name="Frech C."/>
            <person name="Turcotte B."/>
            <person name="Kopec K.O."/>
            <person name="Synnott J.M."/>
            <person name="Choo C."/>
            <person name="Paponov I."/>
            <person name="Finkler A."/>
            <person name="Soon Heng Tan C."/>
            <person name="Hutchins A.P."/>
            <person name="Weinmeier T."/>
            <person name="Rattei T."/>
            <person name="Chu J.S."/>
            <person name="Gimenez G."/>
            <person name="Irimia M."/>
            <person name="Rigden D.J."/>
            <person name="Fitzpatrick D.A."/>
            <person name="Lorenzo-Morales J."/>
            <person name="Bateman A."/>
            <person name="Chiu C.H."/>
            <person name="Tang P."/>
            <person name="Hegemann P."/>
            <person name="Fromm H."/>
            <person name="Raoult D."/>
            <person name="Greub G."/>
            <person name="Miranda-Saavedra D."/>
            <person name="Chen N."/>
            <person name="Nash P."/>
            <person name="Ginger M.L."/>
            <person name="Horn M."/>
            <person name="Schaap P."/>
            <person name="Caler L."/>
            <person name="Loftus B."/>
        </authorList>
    </citation>
    <scope>NUCLEOTIDE SEQUENCE [LARGE SCALE GENOMIC DNA]</scope>
    <source>
        <strain evidence="18 19">Neff</strain>
    </source>
</reference>
<keyword evidence="7 14" id="KW-0067">ATP-binding</keyword>
<keyword evidence="5 14" id="KW-0547">Nucleotide-binding</keyword>
<evidence type="ECO:0000313" key="18">
    <source>
        <dbReference type="EMBL" id="ELR19943.1"/>
    </source>
</evidence>
<dbReference type="CDD" id="cd13999">
    <property type="entry name" value="STKc_MAP3K-like"/>
    <property type="match status" value="1"/>
</dbReference>